<reference evidence="7 8" key="1">
    <citation type="submission" date="2022-06" db="EMBL/GenBank/DDBJ databases">
        <title>Isolation of gut microbiota from human fecal samples.</title>
        <authorList>
            <person name="Pamer E.G."/>
            <person name="Barat B."/>
            <person name="Waligurski E."/>
            <person name="Medina S."/>
            <person name="Paddock L."/>
            <person name="Mostad J."/>
        </authorList>
    </citation>
    <scope>NUCLEOTIDE SEQUENCE [LARGE SCALE GENOMIC DNA]</scope>
    <source>
        <strain evidence="7 8">DFI.6.1</strain>
    </source>
</reference>
<dbReference type="Pfam" id="PF01699">
    <property type="entry name" value="Na_Ca_ex"/>
    <property type="match status" value="2"/>
</dbReference>
<dbReference type="PANTHER" id="PTHR10846">
    <property type="entry name" value="SODIUM/POTASSIUM/CALCIUM EXCHANGER"/>
    <property type="match status" value="1"/>
</dbReference>
<dbReference type="PANTHER" id="PTHR10846:SF8">
    <property type="entry name" value="INNER MEMBRANE PROTEIN YRBG"/>
    <property type="match status" value="1"/>
</dbReference>
<evidence type="ECO:0000256" key="4">
    <source>
        <dbReference type="ARBA" id="ARBA00023136"/>
    </source>
</evidence>
<accession>A0ABT1SJF6</accession>
<feature type="transmembrane region" description="Helical" evidence="5">
    <location>
        <begin position="303"/>
        <end position="322"/>
    </location>
</feature>
<organism evidence="7 8">
    <name type="scientific">Massilicoli timonensis</name>
    <dbReference type="NCBI Taxonomy" id="2015901"/>
    <lineage>
        <taxon>Bacteria</taxon>
        <taxon>Bacillati</taxon>
        <taxon>Bacillota</taxon>
        <taxon>Erysipelotrichia</taxon>
        <taxon>Erysipelotrichales</taxon>
        <taxon>Erysipelotrichaceae</taxon>
        <taxon>Massilicoli</taxon>
    </lineage>
</organism>
<protein>
    <submittedName>
        <fullName evidence="7">Sodium:calcium antiporter</fullName>
    </submittedName>
</protein>
<feature type="transmembrane region" description="Helical" evidence="5">
    <location>
        <begin position="36"/>
        <end position="60"/>
    </location>
</feature>
<keyword evidence="2 5" id="KW-0812">Transmembrane</keyword>
<feature type="domain" description="Sodium/calcium exchanger membrane region" evidence="6">
    <location>
        <begin position="175"/>
        <end position="322"/>
    </location>
</feature>
<dbReference type="Proteomes" id="UP001524435">
    <property type="component" value="Unassembled WGS sequence"/>
</dbReference>
<evidence type="ECO:0000256" key="3">
    <source>
        <dbReference type="ARBA" id="ARBA00022989"/>
    </source>
</evidence>
<dbReference type="InterPro" id="IPR044880">
    <property type="entry name" value="NCX_ion-bd_dom_sf"/>
</dbReference>
<evidence type="ECO:0000256" key="2">
    <source>
        <dbReference type="ARBA" id="ARBA00022692"/>
    </source>
</evidence>
<feature type="transmembrane region" description="Helical" evidence="5">
    <location>
        <begin position="102"/>
        <end position="122"/>
    </location>
</feature>
<feature type="transmembrane region" description="Helical" evidence="5">
    <location>
        <begin position="134"/>
        <end position="152"/>
    </location>
</feature>
<feature type="transmembrane region" description="Helical" evidence="5">
    <location>
        <begin position="201"/>
        <end position="220"/>
    </location>
</feature>
<feature type="transmembrane region" description="Helical" evidence="5">
    <location>
        <begin position="241"/>
        <end position="260"/>
    </location>
</feature>
<feature type="transmembrane region" description="Helical" evidence="5">
    <location>
        <begin position="272"/>
        <end position="296"/>
    </location>
</feature>
<proteinExistence type="predicted"/>
<dbReference type="InterPro" id="IPR004481">
    <property type="entry name" value="K/Na/Ca-exchanger"/>
</dbReference>
<feature type="transmembrane region" description="Helical" evidence="5">
    <location>
        <begin position="173"/>
        <end position="195"/>
    </location>
</feature>
<dbReference type="RefSeq" id="WP_256197374.1">
    <property type="nucleotide sequence ID" value="NZ_JANGCH010000002.1"/>
</dbReference>
<keyword evidence="8" id="KW-1185">Reference proteome</keyword>
<keyword evidence="4 5" id="KW-0472">Membrane</keyword>
<name>A0ABT1SJF6_9FIRM</name>
<sequence>MIYLIYVILAVLVVLCSTKLSAYVDALDKKTNLSGAFLGGVLLAAVTSLPELFTSLTAVLSLDEPQLVQGNVLGSNIFNLCIPAVLVLSFNKRYRQSRIAQSHYNTLYFGLAMYVCCALAIVSPFSVSLGFTQVNLMTPVIIVLYVIGIRLMKNDDSVEQEEESNLDLSIRQIMVRFVLFSLALVAVSIALTQVTDRIADALQLGTTVAGAIFLGVATSLPELSASVSLVRLNNFNASIGNVVGSNLFNFTILCFADLLYQKASIYILDGATLFASQVGNLLLFGLLSSIIMIVVLAARKSKAAVQIAAVLILASYVASIMLSM</sequence>
<keyword evidence="3 5" id="KW-1133">Transmembrane helix</keyword>
<feature type="domain" description="Sodium/calcium exchanger membrane region" evidence="6">
    <location>
        <begin position="4"/>
        <end position="145"/>
    </location>
</feature>
<evidence type="ECO:0000256" key="5">
    <source>
        <dbReference type="SAM" id="Phobius"/>
    </source>
</evidence>
<evidence type="ECO:0000313" key="7">
    <source>
        <dbReference type="EMBL" id="MCQ5121133.1"/>
    </source>
</evidence>
<dbReference type="Gene3D" id="1.20.1420.30">
    <property type="entry name" value="NCX, central ion-binding region"/>
    <property type="match status" value="1"/>
</dbReference>
<feature type="transmembrane region" description="Helical" evidence="5">
    <location>
        <begin position="72"/>
        <end position="90"/>
    </location>
</feature>
<gene>
    <name evidence="7" type="ORF">NE663_02505</name>
</gene>
<feature type="transmembrane region" description="Helical" evidence="5">
    <location>
        <begin position="6"/>
        <end position="24"/>
    </location>
</feature>
<evidence type="ECO:0000313" key="8">
    <source>
        <dbReference type="Proteomes" id="UP001524435"/>
    </source>
</evidence>
<dbReference type="EMBL" id="JANGCH010000002">
    <property type="protein sequence ID" value="MCQ5121133.1"/>
    <property type="molecule type" value="Genomic_DNA"/>
</dbReference>
<comment type="subcellular location">
    <subcellularLocation>
        <location evidence="1">Membrane</location>
        <topology evidence="1">Multi-pass membrane protein</topology>
    </subcellularLocation>
</comment>
<evidence type="ECO:0000256" key="1">
    <source>
        <dbReference type="ARBA" id="ARBA00004141"/>
    </source>
</evidence>
<dbReference type="InterPro" id="IPR004837">
    <property type="entry name" value="NaCa_Exmemb"/>
</dbReference>
<comment type="caution">
    <text evidence="7">The sequence shown here is derived from an EMBL/GenBank/DDBJ whole genome shotgun (WGS) entry which is preliminary data.</text>
</comment>
<evidence type="ECO:0000259" key="6">
    <source>
        <dbReference type="Pfam" id="PF01699"/>
    </source>
</evidence>